<reference evidence="5 6" key="1">
    <citation type="submission" date="2019-07" db="EMBL/GenBank/DDBJ databases">
        <title>Qingshengfaniella alkalisoli gen. nov., sp. nov., isolated from saline soil.</title>
        <authorList>
            <person name="Xu L."/>
            <person name="Huang X.-X."/>
            <person name="Sun J.-Q."/>
        </authorList>
    </citation>
    <scope>NUCLEOTIDE SEQUENCE [LARGE SCALE GENOMIC DNA]</scope>
    <source>
        <strain evidence="5 6">DSM 27279</strain>
    </source>
</reference>
<dbReference type="SUPFAM" id="SSF54292">
    <property type="entry name" value="2Fe-2S ferredoxin-like"/>
    <property type="match status" value="1"/>
</dbReference>
<name>A0A556AXJ5_9BURK</name>
<dbReference type="PROSITE" id="PS51085">
    <property type="entry name" value="2FE2S_FER_2"/>
    <property type="match status" value="1"/>
</dbReference>
<protein>
    <submittedName>
        <fullName evidence="5">Anthranilate 1,2-dioxygenase electron transfer component AntC</fullName>
    </submittedName>
</protein>
<evidence type="ECO:0000256" key="2">
    <source>
        <dbReference type="ARBA" id="ARBA00022714"/>
    </source>
</evidence>
<evidence type="ECO:0000259" key="4">
    <source>
        <dbReference type="PROSITE" id="PS51384"/>
    </source>
</evidence>
<comment type="caution">
    <text evidence="5">The sequence shown here is derived from an EMBL/GenBank/DDBJ whole genome shotgun (WGS) entry which is preliminary data.</text>
</comment>
<dbReference type="InterPro" id="IPR001433">
    <property type="entry name" value="OxRdtase_FAD/NAD-bd"/>
</dbReference>
<keyword evidence="2" id="KW-0479">Metal-binding</keyword>
<comment type="cofactor">
    <cofactor evidence="1">
        <name>FAD</name>
        <dbReference type="ChEBI" id="CHEBI:57692"/>
    </cofactor>
</comment>
<dbReference type="InterPro" id="IPR050415">
    <property type="entry name" value="MRET"/>
</dbReference>
<keyword evidence="2" id="KW-0408">Iron</keyword>
<gene>
    <name evidence="5" type="primary">antC</name>
    <name evidence="5" type="ORF">FOZ76_05770</name>
</gene>
<feature type="domain" description="FAD-binding FR-type" evidence="4">
    <location>
        <begin position="108"/>
        <end position="208"/>
    </location>
</feature>
<dbReference type="Proteomes" id="UP000318405">
    <property type="component" value="Unassembled WGS sequence"/>
</dbReference>
<dbReference type="PRINTS" id="PR00410">
    <property type="entry name" value="PHEHYDRXLASE"/>
</dbReference>
<evidence type="ECO:0000313" key="6">
    <source>
        <dbReference type="Proteomes" id="UP000318405"/>
    </source>
</evidence>
<dbReference type="Gene3D" id="3.40.50.80">
    <property type="entry name" value="Nucleotide-binding domain of ferredoxin-NADP reductase (FNR) module"/>
    <property type="match status" value="1"/>
</dbReference>
<dbReference type="PROSITE" id="PS00197">
    <property type="entry name" value="2FE2S_FER_1"/>
    <property type="match status" value="1"/>
</dbReference>
<dbReference type="Gene3D" id="3.10.20.30">
    <property type="match status" value="1"/>
</dbReference>
<dbReference type="SUPFAM" id="SSF63380">
    <property type="entry name" value="Riboflavin synthase domain-like"/>
    <property type="match status" value="1"/>
</dbReference>
<evidence type="ECO:0000259" key="3">
    <source>
        <dbReference type="PROSITE" id="PS51085"/>
    </source>
</evidence>
<dbReference type="RefSeq" id="WP_143947186.1">
    <property type="nucleotide sequence ID" value="NZ_BAABMB010000004.1"/>
</dbReference>
<proteinExistence type="predicted"/>
<dbReference type="PANTHER" id="PTHR47354">
    <property type="entry name" value="NADH OXIDOREDUCTASE HCR"/>
    <property type="match status" value="1"/>
</dbReference>
<dbReference type="GO" id="GO:0051537">
    <property type="term" value="F:2 iron, 2 sulfur cluster binding"/>
    <property type="evidence" value="ECO:0007669"/>
    <property type="project" value="UniProtKB-KW"/>
</dbReference>
<dbReference type="InterPro" id="IPR036010">
    <property type="entry name" value="2Fe-2S_ferredoxin-like_sf"/>
</dbReference>
<dbReference type="InterPro" id="IPR012675">
    <property type="entry name" value="Beta-grasp_dom_sf"/>
</dbReference>
<dbReference type="PANTHER" id="PTHR47354:SF5">
    <property type="entry name" value="PROTEIN RFBI"/>
    <property type="match status" value="1"/>
</dbReference>
<dbReference type="Pfam" id="PF00970">
    <property type="entry name" value="FAD_binding_6"/>
    <property type="match status" value="1"/>
</dbReference>
<accession>A0A556AXJ5</accession>
<keyword evidence="2" id="KW-0411">Iron-sulfur</keyword>
<keyword evidence="5" id="KW-0560">Oxidoreductase</keyword>
<dbReference type="AlphaFoldDB" id="A0A556AXJ5"/>
<keyword evidence="5" id="KW-0223">Dioxygenase</keyword>
<dbReference type="CDD" id="cd00207">
    <property type="entry name" value="fer2"/>
    <property type="match status" value="1"/>
</dbReference>
<dbReference type="OrthoDB" id="9806195at2"/>
<dbReference type="Gene3D" id="2.40.30.10">
    <property type="entry name" value="Translation factors"/>
    <property type="match status" value="1"/>
</dbReference>
<dbReference type="InterPro" id="IPR001041">
    <property type="entry name" value="2Fe-2S_ferredoxin-type"/>
</dbReference>
<dbReference type="Pfam" id="PF00111">
    <property type="entry name" value="Fer2"/>
    <property type="match status" value="1"/>
</dbReference>
<organism evidence="5 6">
    <name type="scientific">Verticiella sediminum</name>
    <dbReference type="NCBI Taxonomy" id="1247510"/>
    <lineage>
        <taxon>Bacteria</taxon>
        <taxon>Pseudomonadati</taxon>
        <taxon>Pseudomonadota</taxon>
        <taxon>Betaproteobacteria</taxon>
        <taxon>Burkholderiales</taxon>
        <taxon>Alcaligenaceae</taxon>
        <taxon>Verticiella</taxon>
    </lineage>
</organism>
<dbReference type="PROSITE" id="PS51384">
    <property type="entry name" value="FAD_FR"/>
    <property type="match status" value="1"/>
</dbReference>
<feature type="domain" description="2Fe-2S ferredoxin-type" evidence="3">
    <location>
        <begin position="7"/>
        <end position="102"/>
    </location>
</feature>
<keyword evidence="2" id="KW-0001">2Fe-2S</keyword>
<dbReference type="InterPro" id="IPR017938">
    <property type="entry name" value="Riboflavin_synthase-like_b-brl"/>
</dbReference>
<dbReference type="SUPFAM" id="SSF52343">
    <property type="entry name" value="Ferredoxin reductase-like, C-terminal NADP-linked domain"/>
    <property type="match status" value="1"/>
</dbReference>
<dbReference type="InterPro" id="IPR006058">
    <property type="entry name" value="2Fe2S_fd_BS"/>
</dbReference>
<keyword evidence="6" id="KW-1185">Reference proteome</keyword>
<dbReference type="NCBIfam" id="NF008822">
    <property type="entry name" value="PRK11872.1"/>
    <property type="match status" value="1"/>
</dbReference>
<dbReference type="GO" id="GO:0051213">
    <property type="term" value="F:dioxygenase activity"/>
    <property type="evidence" value="ECO:0007669"/>
    <property type="project" value="UniProtKB-KW"/>
</dbReference>
<sequence>MSDAAHFRAALSFADGVTGFIDVAPEETLLDAAVRQGLQLPSDCREGVCGTCQGQCESGSYTLAYVDDETLSPAELTAGRVLSCQTLLHSDAAFSFDFASTLCASALERTHAVRVTAMERVSPGAALIRLAVAGGQALDFLPGQYARLRVPHTGETRAYSFVNAPGADTVELLVRLLPDGAMSDYVRERCTVGDELTLSAPHGSFYLRDIVRPTIFAAGGTGISAFLAMLARMARADSLPAPVHLFYGVNESDDLCLRERLDGYARTMPGFTWTPVLARPDAGWPGASGLVTDHLDIDTLRGAPFDIYVCGPPGMVDALRERLDAAGLEHYRFFHEKFLPSGLPA</sequence>
<dbReference type="Pfam" id="PF00175">
    <property type="entry name" value="NAD_binding_1"/>
    <property type="match status" value="1"/>
</dbReference>
<evidence type="ECO:0000256" key="1">
    <source>
        <dbReference type="ARBA" id="ARBA00001974"/>
    </source>
</evidence>
<dbReference type="InterPro" id="IPR008333">
    <property type="entry name" value="Cbr1-like_FAD-bd_dom"/>
</dbReference>
<dbReference type="InterPro" id="IPR039261">
    <property type="entry name" value="FNR_nucleotide-bd"/>
</dbReference>
<evidence type="ECO:0000313" key="5">
    <source>
        <dbReference type="EMBL" id="TSH97661.1"/>
    </source>
</evidence>
<dbReference type="InterPro" id="IPR017927">
    <property type="entry name" value="FAD-bd_FR_type"/>
</dbReference>
<dbReference type="EMBL" id="VLTJ01000008">
    <property type="protein sequence ID" value="TSH97661.1"/>
    <property type="molecule type" value="Genomic_DNA"/>
</dbReference>